<organism evidence="1 2">
    <name type="scientific">Gordonia westfalica</name>
    <dbReference type="NCBI Taxonomy" id="158898"/>
    <lineage>
        <taxon>Bacteria</taxon>
        <taxon>Bacillati</taxon>
        <taxon>Actinomycetota</taxon>
        <taxon>Actinomycetes</taxon>
        <taxon>Mycobacteriales</taxon>
        <taxon>Gordoniaceae</taxon>
        <taxon>Gordonia</taxon>
    </lineage>
</organism>
<dbReference type="EMBL" id="JAVLUS010000024">
    <property type="protein sequence ID" value="MDS1116345.1"/>
    <property type="molecule type" value="Genomic_DNA"/>
</dbReference>
<comment type="caution">
    <text evidence="1">The sequence shown here is derived from an EMBL/GenBank/DDBJ whole genome shotgun (WGS) entry which is preliminary data.</text>
</comment>
<sequence length="51" mass="5756">MTVSVTLVHDNRSGGRKIGLWPPTDLFQGRVDNGLIRRRDRRPMCAGTPHN</sequence>
<dbReference type="Proteomes" id="UP001265083">
    <property type="component" value="Unassembled WGS sequence"/>
</dbReference>
<keyword evidence="2" id="KW-1185">Reference proteome</keyword>
<evidence type="ECO:0000313" key="1">
    <source>
        <dbReference type="EMBL" id="MDS1116345.1"/>
    </source>
</evidence>
<evidence type="ECO:0000313" key="2">
    <source>
        <dbReference type="Proteomes" id="UP001265083"/>
    </source>
</evidence>
<protein>
    <submittedName>
        <fullName evidence="1">Uncharacterized protein</fullName>
    </submittedName>
</protein>
<name>A0ABU2GY13_9ACTN</name>
<proteinExistence type="predicted"/>
<dbReference type="RefSeq" id="WP_310952143.1">
    <property type="nucleotide sequence ID" value="NZ_JAVLUS010000024.1"/>
</dbReference>
<accession>A0ABU2GY13</accession>
<gene>
    <name evidence="1" type="ORF">RD149_21615</name>
</gene>
<reference evidence="1 2" key="1">
    <citation type="submission" date="2023-08" db="EMBL/GenBank/DDBJ databases">
        <title>Bioegradation of LLDPE and BLDPE plastic by marine bacteria from coast plastic debris.</title>
        <authorList>
            <person name="Rong Z."/>
        </authorList>
    </citation>
    <scope>NUCLEOTIDE SEQUENCE [LARGE SCALE GENOMIC DNA]</scope>
    <source>
        <strain evidence="1 2">Z-2</strain>
    </source>
</reference>